<dbReference type="Gene3D" id="1.10.10.10">
    <property type="entry name" value="Winged helix-like DNA-binding domain superfamily/Winged helix DNA-binding domain"/>
    <property type="match status" value="1"/>
</dbReference>
<keyword evidence="4" id="KW-0804">Transcription</keyword>
<dbReference type="GO" id="GO:0003700">
    <property type="term" value="F:DNA-binding transcription factor activity"/>
    <property type="evidence" value="ECO:0007669"/>
    <property type="project" value="InterPro"/>
</dbReference>
<dbReference type="Pfam" id="PF03466">
    <property type="entry name" value="LysR_substrate"/>
    <property type="match status" value="1"/>
</dbReference>
<dbReference type="CDD" id="cd05466">
    <property type="entry name" value="PBP2_LTTR_substrate"/>
    <property type="match status" value="1"/>
</dbReference>
<dbReference type="GO" id="GO:0005829">
    <property type="term" value="C:cytosol"/>
    <property type="evidence" value="ECO:0007669"/>
    <property type="project" value="TreeGrafter"/>
</dbReference>
<dbReference type="InterPro" id="IPR036388">
    <property type="entry name" value="WH-like_DNA-bd_sf"/>
</dbReference>
<evidence type="ECO:0000259" key="5">
    <source>
        <dbReference type="PROSITE" id="PS50931"/>
    </source>
</evidence>
<keyword evidence="3 6" id="KW-0238">DNA-binding</keyword>
<keyword evidence="7" id="KW-1185">Reference proteome</keyword>
<evidence type="ECO:0000313" key="7">
    <source>
        <dbReference type="Proteomes" id="UP000199820"/>
    </source>
</evidence>
<accession>A0A1I0G5D0</accession>
<dbReference type="SUPFAM" id="SSF46785">
    <property type="entry name" value="Winged helix' DNA-binding domain"/>
    <property type="match status" value="1"/>
</dbReference>
<evidence type="ECO:0000256" key="2">
    <source>
        <dbReference type="ARBA" id="ARBA00023015"/>
    </source>
</evidence>
<dbReference type="EMBL" id="FOIL01000030">
    <property type="protein sequence ID" value="SET65859.1"/>
    <property type="molecule type" value="Genomic_DNA"/>
</dbReference>
<reference evidence="7" key="1">
    <citation type="submission" date="2016-10" db="EMBL/GenBank/DDBJ databases">
        <authorList>
            <person name="Varghese N."/>
            <person name="Submissions S."/>
        </authorList>
    </citation>
    <scope>NUCLEOTIDE SEQUENCE [LARGE SCALE GENOMIC DNA]</scope>
    <source>
        <strain evidence="7">KH1P1</strain>
    </source>
</reference>
<dbReference type="InterPro" id="IPR036390">
    <property type="entry name" value="WH_DNA-bd_sf"/>
</dbReference>
<dbReference type="Proteomes" id="UP000199820">
    <property type="component" value="Unassembled WGS sequence"/>
</dbReference>
<protein>
    <submittedName>
        <fullName evidence="6">DNA-binding transcriptional regulator, LysR family</fullName>
    </submittedName>
</protein>
<evidence type="ECO:0000256" key="1">
    <source>
        <dbReference type="ARBA" id="ARBA00009437"/>
    </source>
</evidence>
<dbReference type="SUPFAM" id="SSF53850">
    <property type="entry name" value="Periplasmic binding protein-like II"/>
    <property type="match status" value="1"/>
</dbReference>
<dbReference type="PANTHER" id="PTHR30419">
    <property type="entry name" value="HTH-TYPE TRANSCRIPTIONAL REGULATOR YBHD"/>
    <property type="match status" value="1"/>
</dbReference>
<dbReference type="STRING" id="1526.SAMN02910262_00168"/>
<dbReference type="RefSeq" id="WP_074649800.1">
    <property type="nucleotide sequence ID" value="NZ_FOIL01000030.1"/>
</dbReference>
<name>A0A1I0G5D0_9FIRM</name>
<dbReference type="InterPro" id="IPR000847">
    <property type="entry name" value="LysR_HTH_N"/>
</dbReference>
<dbReference type="PROSITE" id="PS50931">
    <property type="entry name" value="HTH_LYSR"/>
    <property type="match status" value="1"/>
</dbReference>
<comment type="similarity">
    <text evidence="1">Belongs to the LysR transcriptional regulatory family.</text>
</comment>
<dbReference type="PRINTS" id="PR00039">
    <property type="entry name" value="HTHLYSR"/>
</dbReference>
<dbReference type="Gene3D" id="3.40.190.290">
    <property type="match status" value="1"/>
</dbReference>
<evidence type="ECO:0000313" key="6">
    <source>
        <dbReference type="EMBL" id="SET65859.1"/>
    </source>
</evidence>
<sequence>MDLRQIRYFIEVVRNEHISKTADLLNITQPTLSKAISSLEKELGVSLFDRVGNRIRLNQNGRRFYENAKLSINYLDSGILSAKQTVYDVTGTITISCWCFAPILWLCIDGYSRLNPKTDFMVFQSFYDQKTSESDQTIDFILRSYADSSEETTADQFWVRQKLFSEDHYLVIGPEFPGFHELTDHTDTVDLTQLKEAPFITMKADTPFFHDITYQICKNAGFWPHTYFQTDDFLMKMQMINSGNAIAFLPECCLDNARALCPGMKAMKIQGYHARRNVSLLRKKRVLLSEAAADFWDYVLDYYNLPPDTRE</sequence>
<proteinExistence type="inferred from homology"/>
<evidence type="ECO:0000256" key="3">
    <source>
        <dbReference type="ARBA" id="ARBA00023125"/>
    </source>
</evidence>
<dbReference type="InterPro" id="IPR005119">
    <property type="entry name" value="LysR_subst-bd"/>
</dbReference>
<organism evidence="6 7">
    <name type="scientific">[Clostridium] aminophilum</name>
    <dbReference type="NCBI Taxonomy" id="1526"/>
    <lineage>
        <taxon>Bacteria</taxon>
        <taxon>Bacillati</taxon>
        <taxon>Bacillota</taxon>
        <taxon>Clostridia</taxon>
        <taxon>Lachnospirales</taxon>
        <taxon>Lachnospiraceae</taxon>
    </lineage>
</organism>
<dbReference type="PANTHER" id="PTHR30419:SF28">
    <property type="entry name" value="HTH-TYPE TRANSCRIPTIONAL REGULATOR BSDA"/>
    <property type="match status" value="1"/>
</dbReference>
<keyword evidence="2" id="KW-0805">Transcription regulation</keyword>
<feature type="domain" description="HTH lysR-type" evidence="5">
    <location>
        <begin position="1"/>
        <end position="58"/>
    </location>
</feature>
<evidence type="ECO:0000256" key="4">
    <source>
        <dbReference type="ARBA" id="ARBA00023163"/>
    </source>
</evidence>
<dbReference type="Pfam" id="PF00126">
    <property type="entry name" value="HTH_1"/>
    <property type="match status" value="1"/>
</dbReference>
<dbReference type="GO" id="GO:0003677">
    <property type="term" value="F:DNA binding"/>
    <property type="evidence" value="ECO:0007669"/>
    <property type="project" value="UniProtKB-KW"/>
</dbReference>
<dbReference type="FunFam" id="1.10.10.10:FF:000001">
    <property type="entry name" value="LysR family transcriptional regulator"/>
    <property type="match status" value="1"/>
</dbReference>
<dbReference type="OrthoDB" id="119203at2"/>
<dbReference type="InterPro" id="IPR050950">
    <property type="entry name" value="HTH-type_LysR_regulators"/>
</dbReference>
<dbReference type="AlphaFoldDB" id="A0A1I0G5D0"/>
<gene>
    <name evidence="6" type="ORF">SAMN04487771_103029</name>
</gene>